<keyword evidence="5" id="KW-0547">Nucleotide-binding</keyword>
<dbReference type="InterPro" id="IPR027417">
    <property type="entry name" value="P-loop_NTPase"/>
</dbReference>
<dbReference type="InterPro" id="IPR003593">
    <property type="entry name" value="AAA+_ATPase"/>
</dbReference>
<dbReference type="Pfam" id="PF00005">
    <property type="entry name" value="ABC_tran"/>
    <property type="match status" value="1"/>
</dbReference>
<gene>
    <name evidence="12" type="ORF">EV207_15223</name>
</gene>
<dbReference type="GO" id="GO:0016887">
    <property type="term" value="F:ATP hydrolysis activity"/>
    <property type="evidence" value="ECO:0007669"/>
    <property type="project" value="InterPro"/>
</dbReference>
<name>A0A4R2NG32_9BACL</name>
<feature type="domain" description="ABC transmembrane type-1" evidence="11">
    <location>
        <begin position="16"/>
        <end position="298"/>
    </location>
</feature>
<keyword evidence="13" id="KW-1185">Reference proteome</keyword>
<evidence type="ECO:0000256" key="2">
    <source>
        <dbReference type="ARBA" id="ARBA00022448"/>
    </source>
</evidence>
<dbReference type="AlphaFoldDB" id="A0A4R2NG32"/>
<dbReference type="InterPro" id="IPR011527">
    <property type="entry name" value="ABC1_TM_dom"/>
</dbReference>
<reference evidence="12 13" key="1">
    <citation type="submission" date="2019-03" db="EMBL/GenBank/DDBJ databases">
        <title>Genomic Encyclopedia of Type Strains, Phase IV (KMG-IV): sequencing the most valuable type-strain genomes for metagenomic binning, comparative biology and taxonomic classification.</title>
        <authorList>
            <person name="Goeker M."/>
        </authorList>
    </citation>
    <scope>NUCLEOTIDE SEQUENCE [LARGE SCALE GENOMIC DNA]</scope>
    <source>
        <strain evidence="12 13">DSM 19377</strain>
    </source>
</reference>
<keyword evidence="8 9" id="KW-0472">Membrane</keyword>
<feature type="transmembrane region" description="Helical" evidence="9">
    <location>
        <begin position="235"/>
        <end position="258"/>
    </location>
</feature>
<proteinExistence type="predicted"/>
<keyword evidence="3" id="KW-1003">Cell membrane</keyword>
<dbReference type="GO" id="GO:0015421">
    <property type="term" value="F:ABC-type oligopeptide transporter activity"/>
    <property type="evidence" value="ECO:0007669"/>
    <property type="project" value="TreeGrafter"/>
</dbReference>
<dbReference type="Proteomes" id="UP000295416">
    <property type="component" value="Unassembled WGS sequence"/>
</dbReference>
<dbReference type="InterPro" id="IPR017871">
    <property type="entry name" value="ABC_transporter-like_CS"/>
</dbReference>
<sequence length="575" mass="63361">MMKLLRFLKPYRVPVVLVLILTFLQTLSNLYLPTLMSDIVDVGIVQGDVPYILKIGAFMLAIAALSVVFSILASFYSAKAALGYSRDLRSSVFNHVENFSLHGFDKIGTSSLITRTTNDITQVQRVTAMMLRMMVMAPMMCIGGIIMAVSKDAKLSLVIVAAIPVLAIAIIIVQKKAIPLFKAMQKKLDKLNLILREGLSGVRVIRSFNRIDHEKERFKESNTELTNTAIKVNKIIAALMPIMMIVLNFSTIAILWFGSIRIDHGHMQVGDLMAFIQYAMQIMFSLMMVSMMFVMIPRASVSASRINEVLELEPDILDPDRVITANEQKGHVAFQNVTFSFQGAEKPAVSDISFSAEPGEVTAVIGGTGSGKSTMINLIPRFYDVDSGSVLVDGTDVRDMAQGDLRAKIGFVPQKAVLFKGTVAENIRFGNETAMDEEVFQAAEIAQAAEFVSNLENGFETVIEEGGANLSGGQKQRLSIARALVRRPEIYVFDDSFSALDFKTDAKLRARLKQEISDSTVIIVAQRVSTVMDADRIIVLEEGKIAGIGMHQELMKTCDVYKEIVSSQLSEEEIA</sequence>
<evidence type="ECO:0000256" key="6">
    <source>
        <dbReference type="ARBA" id="ARBA00022840"/>
    </source>
</evidence>
<comment type="caution">
    <text evidence="12">The sequence shown here is derived from an EMBL/GenBank/DDBJ whole genome shotgun (WGS) entry which is preliminary data.</text>
</comment>
<keyword evidence="4 9" id="KW-0812">Transmembrane</keyword>
<dbReference type="Pfam" id="PF00664">
    <property type="entry name" value="ABC_membrane"/>
    <property type="match status" value="1"/>
</dbReference>
<evidence type="ECO:0000259" key="11">
    <source>
        <dbReference type="PROSITE" id="PS50929"/>
    </source>
</evidence>
<dbReference type="PANTHER" id="PTHR43394">
    <property type="entry name" value="ATP-DEPENDENT PERMEASE MDL1, MITOCHONDRIAL"/>
    <property type="match status" value="1"/>
</dbReference>
<evidence type="ECO:0000256" key="7">
    <source>
        <dbReference type="ARBA" id="ARBA00022989"/>
    </source>
</evidence>
<evidence type="ECO:0000256" key="9">
    <source>
        <dbReference type="SAM" id="Phobius"/>
    </source>
</evidence>
<dbReference type="FunFam" id="3.40.50.300:FF:000854">
    <property type="entry name" value="Multidrug ABC transporter ATP-binding protein"/>
    <property type="match status" value="1"/>
</dbReference>
<dbReference type="GO" id="GO:0005524">
    <property type="term" value="F:ATP binding"/>
    <property type="evidence" value="ECO:0007669"/>
    <property type="project" value="UniProtKB-KW"/>
</dbReference>
<dbReference type="SMART" id="SM00382">
    <property type="entry name" value="AAA"/>
    <property type="match status" value="1"/>
</dbReference>
<dbReference type="EMBL" id="SLXK01000052">
    <property type="protein sequence ID" value="TCP20349.1"/>
    <property type="molecule type" value="Genomic_DNA"/>
</dbReference>
<evidence type="ECO:0000256" key="5">
    <source>
        <dbReference type="ARBA" id="ARBA00022741"/>
    </source>
</evidence>
<comment type="subcellular location">
    <subcellularLocation>
        <location evidence="1">Cell membrane</location>
        <topology evidence="1">Multi-pass membrane protein</topology>
    </subcellularLocation>
</comment>
<dbReference type="OrthoDB" id="9770415at2"/>
<dbReference type="CDD" id="cd18548">
    <property type="entry name" value="ABC_6TM_Tm287_like"/>
    <property type="match status" value="1"/>
</dbReference>
<feature type="domain" description="ABC transporter" evidence="10">
    <location>
        <begin position="332"/>
        <end position="567"/>
    </location>
</feature>
<feature type="transmembrane region" description="Helical" evidence="9">
    <location>
        <begin position="130"/>
        <end position="149"/>
    </location>
</feature>
<dbReference type="SUPFAM" id="SSF90123">
    <property type="entry name" value="ABC transporter transmembrane region"/>
    <property type="match status" value="1"/>
</dbReference>
<dbReference type="InterPro" id="IPR039421">
    <property type="entry name" value="Type_1_exporter"/>
</dbReference>
<dbReference type="InterPro" id="IPR003439">
    <property type="entry name" value="ABC_transporter-like_ATP-bd"/>
</dbReference>
<keyword evidence="2" id="KW-0813">Transport</keyword>
<dbReference type="PROSITE" id="PS50929">
    <property type="entry name" value="ABC_TM1F"/>
    <property type="match status" value="1"/>
</dbReference>
<protein>
    <submittedName>
        <fullName evidence="12">ATP-binding cassette subfamily B protein</fullName>
    </submittedName>
</protein>
<dbReference type="PANTHER" id="PTHR43394:SF1">
    <property type="entry name" value="ATP-BINDING CASSETTE SUB-FAMILY B MEMBER 10, MITOCHONDRIAL"/>
    <property type="match status" value="1"/>
</dbReference>
<dbReference type="GO" id="GO:0005886">
    <property type="term" value="C:plasma membrane"/>
    <property type="evidence" value="ECO:0007669"/>
    <property type="project" value="UniProtKB-SubCell"/>
</dbReference>
<evidence type="ECO:0000313" key="13">
    <source>
        <dbReference type="Proteomes" id="UP000295416"/>
    </source>
</evidence>
<dbReference type="PROSITE" id="PS00211">
    <property type="entry name" value="ABC_TRANSPORTER_1"/>
    <property type="match status" value="1"/>
</dbReference>
<accession>A0A4R2NG32</accession>
<evidence type="ECO:0000256" key="4">
    <source>
        <dbReference type="ARBA" id="ARBA00022692"/>
    </source>
</evidence>
<evidence type="ECO:0000256" key="8">
    <source>
        <dbReference type="ARBA" id="ARBA00023136"/>
    </source>
</evidence>
<organism evidence="12 13">
    <name type="scientific">Scopulibacillus darangshiensis</name>
    <dbReference type="NCBI Taxonomy" id="442528"/>
    <lineage>
        <taxon>Bacteria</taxon>
        <taxon>Bacillati</taxon>
        <taxon>Bacillota</taxon>
        <taxon>Bacilli</taxon>
        <taxon>Bacillales</taxon>
        <taxon>Sporolactobacillaceae</taxon>
        <taxon>Scopulibacillus</taxon>
    </lineage>
</organism>
<feature type="transmembrane region" description="Helical" evidence="9">
    <location>
        <begin position="155"/>
        <end position="173"/>
    </location>
</feature>
<dbReference type="Gene3D" id="3.40.50.300">
    <property type="entry name" value="P-loop containing nucleotide triphosphate hydrolases"/>
    <property type="match status" value="1"/>
</dbReference>
<keyword evidence="6 12" id="KW-0067">ATP-binding</keyword>
<dbReference type="SUPFAM" id="SSF52540">
    <property type="entry name" value="P-loop containing nucleoside triphosphate hydrolases"/>
    <property type="match status" value="1"/>
</dbReference>
<evidence type="ECO:0000313" key="12">
    <source>
        <dbReference type="EMBL" id="TCP20349.1"/>
    </source>
</evidence>
<keyword evidence="7 9" id="KW-1133">Transmembrane helix</keyword>
<evidence type="ECO:0000259" key="10">
    <source>
        <dbReference type="PROSITE" id="PS50893"/>
    </source>
</evidence>
<dbReference type="PROSITE" id="PS50893">
    <property type="entry name" value="ABC_TRANSPORTER_2"/>
    <property type="match status" value="1"/>
</dbReference>
<dbReference type="Gene3D" id="1.20.1560.10">
    <property type="entry name" value="ABC transporter type 1, transmembrane domain"/>
    <property type="match status" value="1"/>
</dbReference>
<evidence type="ECO:0000256" key="1">
    <source>
        <dbReference type="ARBA" id="ARBA00004651"/>
    </source>
</evidence>
<feature type="transmembrane region" description="Helical" evidence="9">
    <location>
        <begin position="278"/>
        <end position="296"/>
    </location>
</feature>
<evidence type="ECO:0000256" key="3">
    <source>
        <dbReference type="ARBA" id="ARBA00022475"/>
    </source>
</evidence>
<feature type="transmembrane region" description="Helical" evidence="9">
    <location>
        <begin position="52"/>
        <end position="76"/>
    </location>
</feature>
<dbReference type="RefSeq" id="WP_132748043.1">
    <property type="nucleotide sequence ID" value="NZ_SLXK01000052.1"/>
</dbReference>
<dbReference type="InterPro" id="IPR036640">
    <property type="entry name" value="ABC1_TM_sf"/>
</dbReference>
<dbReference type="FunFam" id="1.20.1560.10:FF:000040">
    <property type="entry name" value="Multidrug ABC transporter ATP-binding protein"/>
    <property type="match status" value="1"/>
</dbReference>